<sequence>MISYQGMNGIAYHRKIMDHYYIYTDLKTKNDGTAENKRDMCEQYLAVITECLNCIDKLPFGDTRRNFLDWLRWNKLLIVTELLQYKEDYGSVYGLAIDGITTRLFKLLETAFVLTEAEKGESNEYAQAFAIIQRKEEAFQNVSLLLVQQASRLLINYINLLTRKCYTKTFDRIDYSFQTLQGEVDYLVTALKRSNDYQLANTVEDTYKAYCEFCEIDEKAMAEQDEQIKIALEAAHKRATETFLQHVIREIEERIQEIRAAASVKVGDIWSGVKLAGRGRPSDHLSNFLQMFKHPIKTVKKIKEFAVENPWKFTGIVLGGIAIGVGAGIIGGAGGLAVGLAIFHCPLLAIAGGATVGLIATPLLAIGGGAALGLLAGSLSVMNNVNNQIKKIQNETEKKVAIEEAKIAALKLKITQQRNRIIEDAEFNKIRRNTLEQTEEEIKKCKEFMNNVQSEQREKFEKMSKKELNKSELEMSDGINQLAIELTRTQDESRECAQRLVVIQSSITRTCERRALVVRRIQSAKTGCN</sequence>
<organism evidence="3 4">
    <name type="scientific">Panagrolaimus davidi</name>
    <dbReference type="NCBI Taxonomy" id="227884"/>
    <lineage>
        <taxon>Eukaryota</taxon>
        <taxon>Metazoa</taxon>
        <taxon>Ecdysozoa</taxon>
        <taxon>Nematoda</taxon>
        <taxon>Chromadorea</taxon>
        <taxon>Rhabditida</taxon>
        <taxon>Tylenchina</taxon>
        <taxon>Panagrolaimomorpha</taxon>
        <taxon>Panagrolaimoidea</taxon>
        <taxon>Panagrolaimidae</taxon>
        <taxon>Panagrolaimus</taxon>
    </lineage>
</organism>
<evidence type="ECO:0000256" key="1">
    <source>
        <dbReference type="SAM" id="Coils"/>
    </source>
</evidence>
<reference evidence="4" key="1">
    <citation type="submission" date="2022-11" db="UniProtKB">
        <authorList>
            <consortium name="WormBaseParasite"/>
        </authorList>
    </citation>
    <scope>IDENTIFICATION</scope>
</reference>
<accession>A0A914PK33</accession>
<feature type="transmembrane region" description="Helical" evidence="2">
    <location>
        <begin position="313"/>
        <end position="342"/>
    </location>
</feature>
<evidence type="ECO:0000313" key="3">
    <source>
        <dbReference type="Proteomes" id="UP000887578"/>
    </source>
</evidence>
<feature type="coiled-coil region" evidence="1">
    <location>
        <begin position="393"/>
        <end position="455"/>
    </location>
</feature>
<keyword evidence="2" id="KW-0472">Membrane</keyword>
<keyword evidence="2" id="KW-1133">Transmembrane helix</keyword>
<keyword evidence="3" id="KW-1185">Reference proteome</keyword>
<protein>
    <submittedName>
        <fullName evidence="4">Uncharacterized protein</fullName>
    </submittedName>
</protein>
<name>A0A914PK33_9BILA</name>
<proteinExistence type="predicted"/>
<dbReference type="AlphaFoldDB" id="A0A914PK33"/>
<dbReference type="WBParaSite" id="PDA_v2.g18300.t1">
    <property type="protein sequence ID" value="PDA_v2.g18300.t1"/>
    <property type="gene ID" value="PDA_v2.g18300"/>
</dbReference>
<evidence type="ECO:0000256" key="2">
    <source>
        <dbReference type="SAM" id="Phobius"/>
    </source>
</evidence>
<keyword evidence="1" id="KW-0175">Coiled coil</keyword>
<dbReference type="Proteomes" id="UP000887578">
    <property type="component" value="Unplaced"/>
</dbReference>
<keyword evidence="2" id="KW-0812">Transmembrane</keyword>
<evidence type="ECO:0000313" key="4">
    <source>
        <dbReference type="WBParaSite" id="PDA_v2.g18300.t1"/>
    </source>
</evidence>
<feature type="transmembrane region" description="Helical" evidence="2">
    <location>
        <begin position="348"/>
        <end position="381"/>
    </location>
</feature>